<protein>
    <submittedName>
        <fullName evidence="1">Uncharacterized protein</fullName>
    </submittedName>
</protein>
<proteinExistence type="predicted"/>
<accession>A0A0M0K4K8</accession>
<evidence type="ECO:0000313" key="1">
    <source>
        <dbReference type="EMBL" id="KOO33806.1"/>
    </source>
</evidence>
<dbReference type="AlphaFoldDB" id="A0A0M0K4K8"/>
<name>A0A0M0K4K8_9EUKA</name>
<organism evidence="1 2">
    <name type="scientific">Chrysochromulina tobinii</name>
    <dbReference type="NCBI Taxonomy" id="1460289"/>
    <lineage>
        <taxon>Eukaryota</taxon>
        <taxon>Haptista</taxon>
        <taxon>Haptophyta</taxon>
        <taxon>Prymnesiophyceae</taxon>
        <taxon>Prymnesiales</taxon>
        <taxon>Chrysochromulinaceae</taxon>
        <taxon>Chrysochromulina</taxon>
    </lineage>
</organism>
<keyword evidence="2" id="KW-1185">Reference proteome</keyword>
<dbReference type="EMBL" id="JWZX01001418">
    <property type="protein sequence ID" value="KOO33806.1"/>
    <property type="molecule type" value="Genomic_DNA"/>
</dbReference>
<comment type="caution">
    <text evidence="1">The sequence shown here is derived from an EMBL/GenBank/DDBJ whole genome shotgun (WGS) entry which is preliminary data.</text>
</comment>
<sequence>MGAVEQLRCLKDDRRFLEAGVLLDALRAELSKRSGSAVSLWDAWDAPGEAQAALSRLLSDGGELEARIHQFRRAQADLRSEEGECAESSDWEVIRDEAGLSVLLRRQSATHSRTAGKVVATLDGVRAADCMLMWREASLYPNWFPFVSGGKMLGEVDPGEVYLMAADGR</sequence>
<dbReference type="OrthoDB" id="10486758at2759"/>
<dbReference type="Gene3D" id="3.30.530.20">
    <property type="match status" value="1"/>
</dbReference>
<gene>
    <name evidence="1" type="ORF">Ctob_005864</name>
</gene>
<reference evidence="2" key="1">
    <citation type="journal article" date="2015" name="PLoS Genet.">
        <title>Genome Sequence and Transcriptome Analyses of Chrysochromulina tobin: Metabolic Tools for Enhanced Algal Fitness in the Prominent Order Prymnesiales (Haptophyceae).</title>
        <authorList>
            <person name="Hovde B.T."/>
            <person name="Deodato C.R."/>
            <person name="Hunsperger H.M."/>
            <person name="Ryken S.A."/>
            <person name="Yost W."/>
            <person name="Jha R.K."/>
            <person name="Patterson J."/>
            <person name="Monnat R.J. Jr."/>
            <person name="Barlow S.B."/>
            <person name="Starkenburg S.R."/>
            <person name="Cattolico R.A."/>
        </authorList>
    </citation>
    <scope>NUCLEOTIDE SEQUENCE</scope>
    <source>
        <strain evidence="2">CCMP291</strain>
    </source>
</reference>
<dbReference type="Proteomes" id="UP000037460">
    <property type="component" value="Unassembled WGS sequence"/>
</dbReference>
<evidence type="ECO:0000313" key="2">
    <source>
        <dbReference type="Proteomes" id="UP000037460"/>
    </source>
</evidence>
<dbReference type="InterPro" id="IPR023393">
    <property type="entry name" value="START-like_dom_sf"/>
</dbReference>